<sequence length="271" mass="28970">MDRRRFLALSLAGGAALAGCRATPSADSPGSTTQPPTTAPATSSAAPTTPPAPTFPAPQLVKVPIPAGRLTELPGEGTLLAWTVDDGDDTTVVRDYTQFSKDTGTRLTFFLNGSKPAWTDNAALLQPLVSEGRIQLGNHTWSHVDLTSLSRAGVQDELQRNHDFVLATYGVDMRPYYRPPFGYRNAATDAAAAEIGYTCPVLWYGSLSDSGLLTPEQIVGFADQWFLPQHIVIGHLNFTPVTTVFPQLTGIIASRGLTTVTLDDVFVKPTG</sequence>
<dbReference type="GO" id="GO:0046872">
    <property type="term" value="F:metal ion binding"/>
    <property type="evidence" value="ECO:0007669"/>
    <property type="project" value="UniProtKB-KW"/>
</dbReference>
<dbReference type="Pfam" id="PF01522">
    <property type="entry name" value="Polysacc_deac_1"/>
    <property type="match status" value="1"/>
</dbReference>
<feature type="domain" description="NodB homology" evidence="4">
    <location>
        <begin position="78"/>
        <end position="271"/>
    </location>
</feature>
<keyword evidence="1" id="KW-0479">Metal-binding</keyword>
<accession>A0A1G4XAI4</accession>
<name>A0A1G4XAI4_9ACTN</name>
<dbReference type="Proteomes" id="UP000198981">
    <property type="component" value="Unassembled WGS sequence"/>
</dbReference>
<keyword evidence="2" id="KW-0378">Hydrolase</keyword>
<feature type="compositionally biased region" description="Low complexity" evidence="3">
    <location>
        <begin position="19"/>
        <end position="47"/>
    </location>
</feature>
<organism evidence="5 6">
    <name type="scientific">Klenkia marina</name>
    <dbReference type="NCBI Taxonomy" id="1960309"/>
    <lineage>
        <taxon>Bacteria</taxon>
        <taxon>Bacillati</taxon>
        <taxon>Actinomycetota</taxon>
        <taxon>Actinomycetes</taxon>
        <taxon>Geodermatophilales</taxon>
        <taxon>Geodermatophilaceae</taxon>
        <taxon>Klenkia</taxon>
    </lineage>
</organism>
<feature type="region of interest" description="Disordered" evidence="3">
    <location>
        <begin position="19"/>
        <end position="56"/>
    </location>
</feature>
<gene>
    <name evidence="5" type="ORF">SAMN03159343_0352</name>
</gene>
<dbReference type="PANTHER" id="PTHR10587:SF133">
    <property type="entry name" value="CHITIN DEACETYLASE 1-RELATED"/>
    <property type="match status" value="1"/>
</dbReference>
<dbReference type="Gene3D" id="3.20.20.370">
    <property type="entry name" value="Glycoside hydrolase/deacetylase"/>
    <property type="match status" value="1"/>
</dbReference>
<dbReference type="PROSITE" id="PS51257">
    <property type="entry name" value="PROKAR_LIPOPROTEIN"/>
    <property type="match status" value="1"/>
</dbReference>
<evidence type="ECO:0000313" key="5">
    <source>
        <dbReference type="EMBL" id="SCX38249.1"/>
    </source>
</evidence>
<dbReference type="RefSeq" id="WP_092799097.1">
    <property type="nucleotide sequence ID" value="NZ_FMUH01000001.1"/>
</dbReference>
<dbReference type="InterPro" id="IPR002509">
    <property type="entry name" value="NODB_dom"/>
</dbReference>
<dbReference type="InterPro" id="IPR011330">
    <property type="entry name" value="Glyco_hydro/deAcase_b/a-brl"/>
</dbReference>
<dbReference type="InterPro" id="IPR050248">
    <property type="entry name" value="Polysacc_deacetylase_ArnD"/>
</dbReference>
<evidence type="ECO:0000313" key="6">
    <source>
        <dbReference type="Proteomes" id="UP000198981"/>
    </source>
</evidence>
<evidence type="ECO:0000256" key="1">
    <source>
        <dbReference type="ARBA" id="ARBA00022723"/>
    </source>
</evidence>
<protein>
    <submittedName>
        <fullName evidence="5">Peptidoglycan/xylan/chitin deacetylase, PgdA/CDA1 family</fullName>
    </submittedName>
</protein>
<dbReference type="GO" id="GO:0005975">
    <property type="term" value="P:carbohydrate metabolic process"/>
    <property type="evidence" value="ECO:0007669"/>
    <property type="project" value="InterPro"/>
</dbReference>
<dbReference type="CDD" id="cd10917">
    <property type="entry name" value="CE4_NodB_like_6s_7s"/>
    <property type="match status" value="1"/>
</dbReference>
<dbReference type="AlphaFoldDB" id="A0A1G4XAI4"/>
<evidence type="ECO:0000259" key="4">
    <source>
        <dbReference type="PROSITE" id="PS51677"/>
    </source>
</evidence>
<evidence type="ECO:0000256" key="2">
    <source>
        <dbReference type="ARBA" id="ARBA00022801"/>
    </source>
</evidence>
<dbReference type="GO" id="GO:0016810">
    <property type="term" value="F:hydrolase activity, acting on carbon-nitrogen (but not peptide) bonds"/>
    <property type="evidence" value="ECO:0007669"/>
    <property type="project" value="InterPro"/>
</dbReference>
<keyword evidence="6" id="KW-1185">Reference proteome</keyword>
<dbReference type="STRING" id="1960309.SAMN03159343_0352"/>
<dbReference type="SUPFAM" id="SSF88713">
    <property type="entry name" value="Glycoside hydrolase/deacetylase"/>
    <property type="match status" value="1"/>
</dbReference>
<dbReference type="EMBL" id="FMUH01000001">
    <property type="protein sequence ID" value="SCX38249.1"/>
    <property type="molecule type" value="Genomic_DNA"/>
</dbReference>
<dbReference type="PANTHER" id="PTHR10587">
    <property type="entry name" value="GLYCOSYL TRANSFERASE-RELATED"/>
    <property type="match status" value="1"/>
</dbReference>
<reference evidence="6" key="1">
    <citation type="submission" date="2016-10" db="EMBL/GenBank/DDBJ databases">
        <authorList>
            <person name="Varghese N."/>
            <person name="Submissions S."/>
        </authorList>
    </citation>
    <scope>NUCLEOTIDE SEQUENCE [LARGE SCALE GENOMIC DNA]</scope>
    <source>
        <strain evidence="6">DSM 45722</strain>
    </source>
</reference>
<dbReference type="PROSITE" id="PS51677">
    <property type="entry name" value="NODB"/>
    <property type="match status" value="1"/>
</dbReference>
<evidence type="ECO:0000256" key="3">
    <source>
        <dbReference type="SAM" id="MobiDB-lite"/>
    </source>
</evidence>
<proteinExistence type="predicted"/>
<dbReference type="GO" id="GO:0016020">
    <property type="term" value="C:membrane"/>
    <property type="evidence" value="ECO:0007669"/>
    <property type="project" value="TreeGrafter"/>
</dbReference>
<dbReference type="OrthoDB" id="9763050at2"/>